<dbReference type="EMBL" id="HBEZ01055580">
    <property type="protein sequence ID" value="CAD8658039.1"/>
    <property type="molecule type" value="Transcribed_RNA"/>
</dbReference>
<sequence length="1095" mass="119323">MSRTRTDKYCEQLDSDFENPSPCYLMESGAALNPSVELGETSLARLPQTSKAFDLRNWRPLPPLLFQPTNYAHTVSQVPLEPTVGIASLSYDLSSFKGGSAFGAQAMESLMCSRENLADTEVSKMELGHDLTAHSGSRNNICSPHISSSFFDQHQREDWKIGKQRDPVSILRPGHRVGEPDSSTGSLSQHSKHIDAMCAVESSDVPSMGRRQSTAPVNCSSPVLTPREPGRYVTHSQWINHGPKTHLPDPRSITHMRRFSRTRGGCSIYGQEDDTVTGLDAKGGVLLEEEGELPTRTLERLASLETVVRMATQRPTRLTSQMRSISRAMARANAYSALRTSTPIAAALSKRRYQAVPLIIAAFFVYWAVVALMDVWGNGSFRGRQFLLNVTATRGTLDRNEELETCRFEDVELLVDGCPALLTSSASRFLDTKTSSGWTSLPLNNTISSCSFFFAFEQGVTANGFSLRTASYSNAKYDPIIFALYTNVLDSNSEAPSWSKVGASGYGYSSTGGLSLSDRPYTWPESTTESKIALIDLRAPWWWATAKLLPSIVSSMGFLLTALSGILGREFLGKWILVINWSIVSAVYLSAAIAATMDSVGTGGGGAVDRGYILWWLSAGGSAGVPATLVLAERSAVQILLLAGGAFLMGVGALMYRLTDVSIGWLLSLTLSGGALLALGIWLQVFREKVVLETARLIEPYTRRYEAIWEKILGCADSVAALQELDDMIRRARPRRLSGIKGGVRRTNGGGTGGGGNSIIGSMRDLASWAAGSQGSLLSRAGSRRIQTAPALVGAGWTGGGQRTSGDWGFGRQMGPAAAACCFAGSLGVSLGRQGPVLFYYDRFGPPPSTTPAVVNADETQAHSSSLANGSGSFAVSRNHVPVTNMDQLYMQACGLNPLLRSKVQDWADTSDGRFPLRPEDSEAKANLRLSRTRCDDTSAGISGGVNQYVRWEDAQDQPDLLHRIKWAHLKSEDRAIEKALRSYKGDVSRLVDICRQCIIFETVQDLCVCLRSILDDRQVRVVRIKNRLDVLYDARISAGYRDVSINLCLVGVEAIRLGLDHHVCEVQLLLREFADLKSDNGHKRYVAFRNARGE</sequence>
<feature type="transmembrane region" description="Helical" evidence="2">
    <location>
        <begin position="613"/>
        <end position="632"/>
    </location>
</feature>
<feature type="transmembrane region" description="Helical" evidence="2">
    <location>
        <begin position="665"/>
        <end position="686"/>
    </location>
</feature>
<evidence type="ECO:0000256" key="1">
    <source>
        <dbReference type="SAM" id="MobiDB-lite"/>
    </source>
</evidence>
<keyword evidence="2" id="KW-0472">Membrane</keyword>
<organism evidence="3">
    <name type="scientific">Cryptomonas curvata</name>
    <dbReference type="NCBI Taxonomy" id="233186"/>
    <lineage>
        <taxon>Eukaryota</taxon>
        <taxon>Cryptophyceae</taxon>
        <taxon>Cryptomonadales</taxon>
        <taxon>Cryptomonadaceae</taxon>
        <taxon>Cryptomonas</taxon>
    </lineage>
</organism>
<accession>A0A7S0QYX8</accession>
<dbReference type="AlphaFoldDB" id="A0A7S0QYX8"/>
<gene>
    <name evidence="3" type="ORF">CCUR1050_LOCUS30533</name>
</gene>
<feature type="transmembrane region" description="Helical" evidence="2">
    <location>
        <begin position="355"/>
        <end position="376"/>
    </location>
</feature>
<feature type="transmembrane region" description="Helical" evidence="2">
    <location>
        <begin position="639"/>
        <end position="659"/>
    </location>
</feature>
<reference evidence="3" key="1">
    <citation type="submission" date="2021-01" db="EMBL/GenBank/DDBJ databases">
        <authorList>
            <person name="Corre E."/>
            <person name="Pelletier E."/>
            <person name="Niang G."/>
            <person name="Scheremetjew M."/>
            <person name="Finn R."/>
            <person name="Kale V."/>
            <person name="Holt S."/>
            <person name="Cochrane G."/>
            <person name="Meng A."/>
            <person name="Brown T."/>
            <person name="Cohen L."/>
        </authorList>
    </citation>
    <scope>NUCLEOTIDE SEQUENCE</scope>
    <source>
        <strain evidence="3">CCAP979/52</strain>
    </source>
</reference>
<feature type="transmembrane region" description="Helical" evidence="2">
    <location>
        <begin position="575"/>
        <end position="593"/>
    </location>
</feature>
<evidence type="ECO:0000256" key="2">
    <source>
        <dbReference type="SAM" id="Phobius"/>
    </source>
</evidence>
<evidence type="ECO:0000313" key="3">
    <source>
        <dbReference type="EMBL" id="CAD8658039.1"/>
    </source>
</evidence>
<feature type="region of interest" description="Disordered" evidence="1">
    <location>
        <begin position="170"/>
        <end position="189"/>
    </location>
</feature>
<proteinExistence type="predicted"/>
<protein>
    <submittedName>
        <fullName evidence="3">Uncharacterized protein</fullName>
    </submittedName>
</protein>
<name>A0A7S0QYX8_9CRYP</name>
<feature type="transmembrane region" description="Helical" evidence="2">
    <location>
        <begin position="541"/>
        <end position="563"/>
    </location>
</feature>
<keyword evidence="2" id="KW-1133">Transmembrane helix</keyword>
<keyword evidence="2" id="KW-0812">Transmembrane</keyword>